<sequence>PLGECISQYRGHRYPAYTRANSEHIVRFKRNDLGLKWLVVTVTSVQRITRIYEE</sequence>
<reference evidence="1 2" key="1">
    <citation type="journal article" date="2018" name="Nat. Ecol. Evol.">
        <title>Shark genomes provide insights into elasmobranch evolution and the origin of vertebrates.</title>
        <authorList>
            <person name="Hara Y"/>
            <person name="Yamaguchi K"/>
            <person name="Onimaru K"/>
            <person name="Kadota M"/>
            <person name="Koyanagi M"/>
            <person name="Keeley SD"/>
            <person name="Tatsumi K"/>
            <person name="Tanaka K"/>
            <person name="Motone F"/>
            <person name="Kageyama Y"/>
            <person name="Nozu R"/>
            <person name="Adachi N"/>
            <person name="Nishimura O"/>
            <person name="Nakagawa R"/>
            <person name="Tanegashima C"/>
            <person name="Kiyatake I"/>
            <person name="Matsumoto R"/>
            <person name="Murakumo K"/>
            <person name="Nishida K"/>
            <person name="Terakita A"/>
            <person name="Kuratani S"/>
            <person name="Sato K"/>
            <person name="Hyodo S Kuraku.S."/>
        </authorList>
    </citation>
    <scope>NUCLEOTIDE SEQUENCE [LARGE SCALE GENOMIC DNA]</scope>
</reference>
<dbReference type="EMBL" id="BFAA01000452">
    <property type="protein sequence ID" value="GCB72316.1"/>
    <property type="molecule type" value="Genomic_DNA"/>
</dbReference>
<proteinExistence type="predicted"/>
<gene>
    <name evidence="1" type="ORF">scyTo_0001929</name>
</gene>
<organism evidence="1 2">
    <name type="scientific">Scyliorhinus torazame</name>
    <name type="common">Cloudy catshark</name>
    <name type="synonym">Catulus torazame</name>
    <dbReference type="NCBI Taxonomy" id="75743"/>
    <lineage>
        <taxon>Eukaryota</taxon>
        <taxon>Metazoa</taxon>
        <taxon>Chordata</taxon>
        <taxon>Craniata</taxon>
        <taxon>Vertebrata</taxon>
        <taxon>Chondrichthyes</taxon>
        <taxon>Elasmobranchii</taxon>
        <taxon>Galeomorphii</taxon>
        <taxon>Galeoidea</taxon>
        <taxon>Carcharhiniformes</taxon>
        <taxon>Scyliorhinidae</taxon>
        <taxon>Scyliorhinus</taxon>
    </lineage>
</organism>
<evidence type="ECO:0000313" key="2">
    <source>
        <dbReference type="Proteomes" id="UP000288216"/>
    </source>
</evidence>
<accession>A0A401PGQ3</accession>
<name>A0A401PGQ3_SCYTO</name>
<dbReference type="Proteomes" id="UP000288216">
    <property type="component" value="Unassembled WGS sequence"/>
</dbReference>
<evidence type="ECO:0000313" key="1">
    <source>
        <dbReference type="EMBL" id="GCB72316.1"/>
    </source>
</evidence>
<dbReference type="AlphaFoldDB" id="A0A401PGQ3"/>
<feature type="non-terminal residue" evidence="1">
    <location>
        <position position="1"/>
    </location>
</feature>
<protein>
    <submittedName>
        <fullName evidence="1">Uncharacterized protein</fullName>
    </submittedName>
</protein>
<comment type="caution">
    <text evidence="1">The sequence shown here is derived from an EMBL/GenBank/DDBJ whole genome shotgun (WGS) entry which is preliminary data.</text>
</comment>
<keyword evidence="2" id="KW-1185">Reference proteome</keyword>